<dbReference type="Pfam" id="PF07716">
    <property type="entry name" value="bZIP_2"/>
    <property type="match status" value="1"/>
</dbReference>
<feature type="region of interest" description="Disordered" evidence="8">
    <location>
        <begin position="108"/>
        <end position="148"/>
    </location>
</feature>
<evidence type="ECO:0000256" key="6">
    <source>
        <dbReference type="ARBA" id="ARBA00023230"/>
    </source>
</evidence>
<accession>A0ABR0KQK8</accession>
<evidence type="ECO:0000313" key="10">
    <source>
        <dbReference type="EMBL" id="KAK5108041.1"/>
    </source>
</evidence>
<reference evidence="10 11" key="1">
    <citation type="submission" date="2023-08" db="EMBL/GenBank/DDBJ databases">
        <title>Black Yeasts Isolated from many extreme environments.</title>
        <authorList>
            <person name="Coleine C."/>
            <person name="Stajich J.E."/>
            <person name="Selbmann L."/>
        </authorList>
    </citation>
    <scope>NUCLEOTIDE SEQUENCE [LARGE SCALE GENOMIC DNA]</scope>
    <source>
        <strain evidence="10 11">CCFEE 536</strain>
    </source>
</reference>
<feature type="compositionally biased region" description="Basic and acidic residues" evidence="8">
    <location>
        <begin position="26"/>
        <end position="36"/>
    </location>
</feature>
<proteinExistence type="inferred from homology"/>
<evidence type="ECO:0000313" key="11">
    <source>
        <dbReference type="Proteomes" id="UP001357485"/>
    </source>
</evidence>
<evidence type="ECO:0000256" key="3">
    <source>
        <dbReference type="ARBA" id="ARBA00023015"/>
    </source>
</evidence>
<dbReference type="InterPro" id="IPR044280">
    <property type="entry name" value="Hac1/HY5"/>
</dbReference>
<feature type="domain" description="BZIP" evidence="9">
    <location>
        <begin position="38"/>
        <end position="52"/>
    </location>
</feature>
<keyword evidence="5" id="KW-0804">Transcription</keyword>
<evidence type="ECO:0000256" key="4">
    <source>
        <dbReference type="ARBA" id="ARBA00023125"/>
    </source>
</evidence>
<protein>
    <submittedName>
        <fullName evidence="10">Transcription factor that binds to CRE motif</fullName>
    </submittedName>
</protein>
<keyword evidence="7" id="KW-0539">Nucleus</keyword>
<dbReference type="Gene3D" id="1.20.5.170">
    <property type="match status" value="1"/>
</dbReference>
<dbReference type="PANTHER" id="PTHR46714:SF6">
    <property type="entry name" value="TRANSCRIPTIONAL ACTIVATOR HAC1"/>
    <property type="match status" value="1"/>
</dbReference>
<keyword evidence="11" id="KW-1185">Reference proteome</keyword>
<feature type="compositionally biased region" description="Basic and acidic residues" evidence="8">
    <location>
        <begin position="53"/>
        <end position="63"/>
    </location>
</feature>
<comment type="similarity">
    <text evidence="2">Belongs to the bZIP family.</text>
</comment>
<dbReference type="PROSITE" id="PS00036">
    <property type="entry name" value="BZIP_BASIC"/>
    <property type="match status" value="1"/>
</dbReference>
<dbReference type="SMART" id="SM00338">
    <property type="entry name" value="BRLZ"/>
    <property type="match status" value="1"/>
</dbReference>
<organism evidence="10 11">
    <name type="scientific">Cryomyces antarcticus</name>
    <dbReference type="NCBI Taxonomy" id="329879"/>
    <lineage>
        <taxon>Eukaryota</taxon>
        <taxon>Fungi</taxon>
        <taxon>Dikarya</taxon>
        <taxon>Ascomycota</taxon>
        <taxon>Pezizomycotina</taxon>
        <taxon>Dothideomycetes</taxon>
        <taxon>Dothideomycetes incertae sedis</taxon>
        <taxon>Cryomyces</taxon>
    </lineage>
</organism>
<evidence type="ECO:0000256" key="7">
    <source>
        <dbReference type="ARBA" id="ARBA00023242"/>
    </source>
</evidence>
<dbReference type="SUPFAM" id="SSF57959">
    <property type="entry name" value="Leucine zipper domain"/>
    <property type="match status" value="1"/>
</dbReference>
<keyword evidence="4" id="KW-0238">DNA-binding</keyword>
<evidence type="ECO:0000256" key="8">
    <source>
        <dbReference type="SAM" id="MobiDB-lite"/>
    </source>
</evidence>
<gene>
    <name evidence="10" type="primary">HAC1</name>
    <name evidence="10" type="ORF">LTR16_006151</name>
</gene>
<keyword evidence="6" id="KW-0834">Unfolded protein response</keyword>
<evidence type="ECO:0000256" key="2">
    <source>
        <dbReference type="ARBA" id="ARBA00007163"/>
    </source>
</evidence>
<dbReference type="Proteomes" id="UP001357485">
    <property type="component" value="Unassembled WGS sequence"/>
</dbReference>
<name>A0ABR0KQK8_9PEZI</name>
<comment type="caution">
    <text evidence="10">The sequence shown here is derived from an EMBL/GenBank/DDBJ whole genome shotgun (WGS) entry which is preliminary data.</text>
</comment>
<dbReference type="InterPro" id="IPR046347">
    <property type="entry name" value="bZIP_sf"/>
</dbReference>
<sequence length="253" mass="28225">PTKKRKSWGQVLPEPKTSLPPRKRAKTEDEKEQRRIERIKRNRAAAHTSRERKRLEAEGLAERNDELTKQLAYAIAQIEACKVQLGGSLPQVTQEMVNEQLNGEVFSERRASSTVDPRRSFASSTPEYIDNEDSSCKSETQPTTPLPSHPIEAMVYTSDETQHSAAMLPSFLPDSHPLPDFDQSSSMLSNAAYDDLVNVPFQDATDDGVLANAENFFDFDLFPDTNNLFDTTATLQADFSANHFGDGSGFARV</sequence>
<feature type="region of interest" description="Disordered" evidence="8">
    <location>
        <begin position="1"/>
        <end position="63"/>
    </location>
</feature>
<comment type="subcellular location">
    <subcellularLocation>
        <location evidence="1">Nucleus</location>
    </subcellularLocation>
</comment>
<evidence type="ECO:0000259" key="9">
    <source>
        <dbReference type="PROSITE" id="PS00036"/>
    </source>
</evidence>
<dbReference type="InterPro" id="IPR004827">
    <property type="entry name" value="bZIP"/>
</dbReference>
<keyword evidence="3" id="KW-0805">Transcription regulation</keyword>
<evidence type="ECO:0000256" key="5">
    <source>
        <dbReference type="ARBA" id="ARBA00023163"/>
    </source>
</evidence>
<dbReference type="EMBL" id="JAVRRA010025724">
    <property type="protein sequence ID" value="KAK5108041.1"/>
    <property type="molecule type" value="Genomic_DNA"/>
</dbReference>
<dbReference type="PANTHER" id="PTHR46714">
    <property type="entry name" value="TRANSCRIPTIONAL ACTIVATOR HAC1"/>
    <property type="match status" value="1"/>
</dbReference>
<feature type="compositionally biased region" description="Basic and acidic residues" evidence="8">
    <location>
        <begin position="108"/>
        <end position="119"/>
    </location>
</feature>
<evidence type="ECO:0000256" key="1">
    <source>
        <dbReference type="ARBA" id="ARBA00004123"/>
    </source>
</evidence>
<feature type="non-terminal residue" evidence="10">
    <location>
        <position position="1"/>
    </location>
</feature>